<dbReference type="EMBL" id="KN823015">
    <property type="protein sequence ID" value="KIO27055.1"/>
    <property type="molecule type" value="Genomic_DNA"/>
</dbReference>
<dbReference type="Gene3D" id="1.20.5.340">
    <property type="match status" value="1"/>
</dbReference>
<dbReference type="AlphaFoldDB" id="A0A0C3QA48"/>
<sequence length="307" mass="34267">MPPHESNPQLSRISTALVGAQHALHVSDASVHDLETKIADTKDEISSISSQINSLRETMAQKYEFQENLEDLLPLAIQERELASNRVRRLEQALDDLERHLTAEDWYEEEEMEEFATGHAADKYAKYLKEVGRISPRADEQKHLQTSDVPISQRVQQLALDPSFQAEGLNTIEPDIRAVRPTDNDTISPRNTLQPKDNQSIPIPHSTEPCGTDPKDHQSSNSHNPSPKTDTAEASPVTSPDCVQRPIIDSPTRDLIDLEEVRSQFSATTLHFPVAFPQNPPLPSSPEDTRSHLVMNAPNFPGETLAE</sequence>
<organism evidence="3 4">
    <name type="scientific">Tulasnella calospora MUT 4182</name>
    <dbReference type="NCBI Taxonomy" id="1051891"/>
    <lineage>
        <taxon>Eukaryota</taxon>
        <taxon>Fungi</taxon>
        <taxon>Dikarya</taxon>
        <taxon>Basidiomycota</taxon>
        <taxon>Agaricomycotina</taxon>
        <taxon>Agaricomycetes</taxon>
        <taxon>Cantharellales</taxon>
        <taxon>Tulasnellaceae</taxon>
        <taxon>Tulasnella</taxon>
    </lineage>
</organism>
<feature type="coiled-coil region" evidence="1">
    <location>
        <begin position="31"/>
        <end position="100"/>
    </location>
</feature>
<keyword evidence="1" id="KW-0175">Coiled coil</keyword>
<evidence type="ECO:0000313" key="4">
    <source>
        <dbReference type="Proteomes" id="UP000054248"/>
    </source>
</evidence>
<gene>
    <name evidence="3" type="ORF">M407DRAFT_23743</name>
</gene>
<evidence type="ECO:0000313" key="3">
    <source>
        <dbReference type="EMBL" id="KIO27055.1"/>
    </source>
</evidence>
<proteinExistence type="predicted"/>
<evidence type="ECO:0000256" key="2">
    <source>
        <dbReference type="SAM" id="MobiDB-lite"/>
    </source>
</evidence>
<dbReference type="HOGENOM" id="CLU_906716_0_0_1"/>
<feature type="compositionally biased region" description="Polar residues" evidence="2">
    <location>
        <begin position="219"/>
        <end position="229"/>
    </location>
</feature>
<feature type="region of interest" description="Disordered" evidence="2">
    <location>
        <begin position="169"/>
        <end position="248"/>
    </location>
</feature>
<evidence type="ECO:0000256" key="1">
    <source>
        <dbReference type="SAM" id="Coils"/>
    </source>
</evidence>
<protein>
    <submittedName>
        <fullName evidence="3">Uncharacterized protein</fullName>
    </submittedName>
</protein>
<feature type="compositionally biased region" description="Polar residues" evidence="2">
    <location>
        <begin position="184"/>
        <end position="201"/>
    </location>
</feature>
<feature type="compositionally biased region" description="Basic and acidic residues" evidence="2">
    <location>
        <begin position="174"/>
        <end position="183"/>
    </location>
</feature>
<reference evidence="4" key="2">
    <citation type="submission" date="2015-01" db="EMBL/GenBank/DDBJ databases">
        <title>Evolutionary Origins and Diversification of the Mycorrhizal Mutualists.</title>
        <authorList>
            <consortium name="DOE Joint Genome Institute"/>
            <consortium name="Mycorrhizal Genomics Consortium"/>
            <person name="Kohler A."/>
            <person name="Kuo A."/>
            <person name="Nagy L.G."/>
            <person name="Floudas D."/>
            <person name="Copeland A."/>
            <person name="Barry K.W."/>
            <person name="Cichocki N."/>
            <person name="Veneault-Fourrey C."/>
            <person name="LaButti K."/>
            <person name="Lindquist E.A."/>
            <person name="Lipzen A."/>
            <person name="Lundell T."/>
            <person name="Morin E."/>
            <person name="Murat C."/>
            <person name="Riley R."/>
            <person name="Ohm R."/>
            <person name="Sun H."/>
            <person name="Tunlid A."/>
            <person name="Henrissat B."/>
            <person name="Grigoriev I.V."/>
            <person name="Hibbett D.S."/>
            <person name="Martin F."/>
        </authorList>
    </citation>
    <scope>NUCLEOTIDE SEQUENCE [LARGE SCALE GENOMIC DNA]</scope>
    <source>
        <strain evidence="4">MUT 4182</strain>
    </source>
</reference>
<keyword evidence="4" id="KW-1185">Reference proteome</keyword>
<dbReference type="OrthoDB" id="3206299at2759"/>
<dbReference type="Proteomes" id="UP000054248">
    <property type="component" value="Unassembled WGS sequence"/>
</dbReference>
<accession>A0A0C3QA48</accession>
<feature type="region of interest" description="Disordered" evidence="2">
    <location>
        <begin position="271"/>
        <end position="307"/>
    </location>
</feature>
<reference evidence="3 4" key="1">
    <citation type="submission" date="2014-04" db="EMBL/GenBank/DDBJ databases">
        <authorList>
            <consortium name="DOE Joint Genome Institute"/>
            <person name="Kuo A."/>
            <person name="Girlanda M."/>
            <person name="Perotto S."/>
            <person name="Kohler A."/>
            <person name="Nagy L.G."/>
            <person name="Floudas D."/>
            <person name="Copeland A."/>
            <person name="Barry K.W."/>
            <person name="Cichocki N."/>
            <person name="Veneault-Fourrey C."/>
            <person name="LaButti K."/>
            <person name="Lindquist E.A."/>
            <person name="Lipzen A."/>
            <person name="Lundell T."/>
            <person name="Morin E."/>
            <person name="Murat C."/>
            <person name="Sun H."/>
            <person name="Tunlid A."/>
            <person name="Henrissat B."/>
            <person name="Grigoriev I.V."/>
            <person name="Hibbett D.S."/>
            <person name="Martin F."/>
            <person name="Nordberg H.P."/>
            <person name="Cantor M.N."/>
            <person name="Hua S.X."/>
        </authorList>
    </citation>
    <scope>NUCLEOTIDE SEQUENCE [LARGE SCALE GENOMIC DNA]</scope>
    <source>
        <strain evidence="3 4">MUT 4182</strain>
    </source>
</reference>
<name>A0A0C3QA48_9AGAM</name>